<name>A0ABU1MY51_9CAUL</name>
<comment type="similarity">
    <text evidence="2">Belongs to the GMC oxidoreductase family.</text>
</comment>
<feature type="region of interest" description="Disordered" evidence="6">
    <location>
        <begin position="402"/>
        <end position="426"/>
    </location>
</feature>
<dbReference type="PANTHER" id="PTHR42784:SF1">
    <property type="entry name" value="PYRANOSE 2-OXIDASE"/>
    <property type="match status" value="1"/>
</dbReference>
<dbReference type="InterPro" id="IPR051473">
    <property type="entry name" value="P2Ox-like"/>
</dbReference>
<protein>
    <submittedName>
        <fullName evidence="9">Choline dehydrogenase-like flavoprotein</fullName>
    </submittedName>
</protein>
<dbReference type="InterPro" id="IPR007867">
    <property type="entry name" value="GMC_OxRtase_C"/>
</dbReference>
<keyword evidence="3" id="KW-0285">Flavoprotein</keyword>
<gene>
    <name evidence="9" type="ORF">J2800_001852</name>
</gene>
<evidence type="ECO:0000256" key="5">
    <source>
        <dbReference type="ARBA" id="ARBA00023002"/>
    </source>
</evidence>
<evidence type="ECO:0000259" key="7">
    <source>
        <dbReference type="Pfam" id="PF00732"/>
    </source>
</evidence>
<feature type="domain" description="Glucose-methanol-choline oxidoreductase C-terminal" evidence="8">
    <location>
        <begin position="449"/>
        <end position="568"/>
    </location>
</feature>
<dbReference type="PANTHER" id="PTHR42784">
    <property type="entry name" value="PYRANOSE 2-OXIDASE"/>
    <property type="match status" value="1"/>
</dbReference>
<sequence>MANLNGRARQENTYDAIVVGSGITGGWAAKELTQKGLKTLVLERGPMVRHLEDYPTATMDPWQTKYPQGQLPSDELNAKYPVQKRTGYTLTEYTRHFFVRDDQNPYTEESRYDWIRGYHVGGRSLTWGRQSYRHSPIDFEANAREGIGVDWPIRYEELAPWYDHVERFIGVSGQAEGLPHLPDGQYQPPMEMNCVEKAFKAKSEARFPERRITMGRTAHLTDPTEEQLALGRTKCQYRNMCIRGCPFGGYYSSNSGGLVAAERTGNLVIRPGSIVTSLIYDEKAGRATGVRILDATTRQEEEFYADVVFLCASAFNSAWIMMNSTSSRFPNGFGNGSDQLGRNVMDHHLGVGASGEAPEFADMYYSGRRPNGIYVPRFRNLGDAATKRSDYLRGFGYQGGASRPGWDRDLTRPGQDPSGPRGFGAARKAALSQPGPWIIGLGGFGEILPYEDNRITLNRDKTDEFGLPTLSMNVTIRENELAMRRDMQTAAAEMLEAAGFKNVEGRDGGYAPGLGIHEMGTARMGRDPKTSVLNAHNQVHECKNVYVTDGAAMTSASCVNPSLTYMALTARAADHAVQARKRGDL</sequence>
<keyword evidence="4" id="KW-0274">FAD</keyword>
<dbReference type="SUPFAM" id="SSF51905">
    <property type="entry name" value="FAD/NAD(P)-binding domain"/>
    <property type="match status" value="1"/>
</dbReference>
<proteinExistence type="inferred from homology"/>
<organism evidence="9 10">
    <name type="scientific">Caulobacter rhizosphaerae</name>
    <dbReference type="NCBI Taxonomy" id="2010972"/>
    <lineage>
        <taxon>Bacteria</taxon>
        <taxon>Pseudomonadati</taxon>
        <taxon>Pseudomonadota</taxon>
        <taxon>Alphaproteobacteria</taxon>
        <taxon>Caulobacterales</taxon>
        <taxon>Caulobacteraceae</taxon>
        <taxon>Caulobacter</taxon>
    </lineage>
</organism>
<comment type="cofactor">
    <cofactor evidence="1">
        <name>FAD</name>
        <dbReference type="ChEBI" id="CHEBI:57692"/>
    </cofactor>
</comment>
<dbReference type="Gene3D" id="3.50.50.60">
    <property type="entry name" value="FAD/NAD(P)-binding domain"/>
    <property type="match status" value="2"/>
</dbReference>
<evidence type="ECO:0000256" key="2">
    <source>
        <dbReference type="ARBA" id="ARBA00010790"/>
    </source>
</evidence>
<evidence type="ECO:0000256" key="3">
    <source>
        <dbReference type="ARBA" id="ARBA00022630"/>
    </source>
</evidence>
<dbReference type="Pfam" id="PF00732">
    <property type="entry name" value="GMC_oxred_N"/>
    <property type="match status" value="1"/>
</dbReference>
<dbReference type="InterPro" id="IPR000172">
    <property type="entry name" value="GMC_OxRdtase_N"/>
</dbReference>
<dbReference type="Pfam" id="PF05199">
    <property type="entry name" value="GMC_oxred_C"/>
    <property type="match status" value="1"/>
</dbReference>
<dbReference type="Proteomes" id="UP001262754">
    <property type="component" value="Unassembled WGS sequence"/>
</dbReference>
<evidence type="ECO:0000256" key="6">
    <source>
        <dbReference type="SAM" id="MobiDB-lite"/>
    </source>
</evidence>
<dbReference type="SUPFAM" id="SSF54373">
    <property type="entry name" value="FAD-linked reductases, C-terminal domain"/>
    <property type="match status" value="1"/>
</dbReference>
<evidence type="ECO:0000259" key="8">
    <source>
        <dbReference type="Pfam" id="PF05199"/>
    </source>
</evidence>
<keyword evidence="10" id="KW-1185">Reference proteome</keyword>
<accession>A0ABU1MY51</accession>
<evidence type="ECO:0000313" key="9">
    <source>
        <dbReference type="EMBL" id="MDR6531110.1"/>
    </source>
</evidence>
<reference evidence="9 10" key="1">
    <citation type="submission" date="2023-07" db="EMBL/GenBank/DDBJ databases">
        <title>Sorghum-associated microbial communities from plants grown in Nebraska, USA.</title>
        <authorList>
            <person name="Schachtman D."/>
        </authorList>
    </citation>
    <scope>NUCLEOTIDE SEQUENCE [LARGE SCALE GENOMIC DNA]</scope>
    <source>
        <strain evidence="9 10">DS2154</strain>
    </source>
</reference>
<evidence type="ECO:0000313" key="10">
    <source>
        <dbReference type="Proteomes" id="UP001262754"/>
    </source>
</evidence>
<dbReference type="RefSeq" id="WP_310030928.1">
    <property type="nucleotide sequence ID" value="NZ_JAVDRL010000005.1"/>
</dbReference>
<dbReference type="EMBL" id="JAVDRL010000005">
    <property type="protein sequence ID" value="MDR6531110.1"/>
    <property type="molecule type" value="Genomic_DNA"/>
</dbReference>
<feature type="domain" description="Glucose-methanol-choline oxidoreductase N-terminal" evidence="7">
    <location>
        <begin position="27"/>
        <end position="347"/>
    </location>
</feature>
<comment type="caution">
    <text evidence="9">The sequence shown here is derived from an EMBL/GenBank/DDBJ whole genome shotgun (WGS) entry which is preliminary data.</text>
</comment>
<evidence type="ECO:0000256" key="4">
    <source>
        <dbReference type="ARBA" id="ARBA00022827"/>
    </source>
</evidence>
<keyword evidence="5" id="KW-0560">Oxidoreductase</keyword>
<dbReference type="InterPro" id="IPR036188">
    <property type="entry name" value="FAD/NAD-bd_sf"/>
</dbReference>
<evidence type="ECO:0000256" key="1">
    <source>
        <dbReference type="ARBA" id="ARBA00001974"/>
    </source>
</evidence>